<gene>
    <name evidence="4" type="ORF">CEE37_13265</name>
</gene>
<dbReference type="PANTHER" id="PTHR37507:SF2">
    <property type="entry name" value="SPORULATION PROTEIN YDCC"/>
    <property type="match status" value="1"/>
</dbReference>
<dbReference type="InterPro" id="IPR029046">
    <property type="entry name" value="LolA/LolB/LppX"/>
</dbReference>
<reference evidence="4 5" key="1">
    <citation type="submission" date="2017-06" db="EMBL/GenBank/DDBJ databases">
        <title>Novel microbial phyla capable of carbon fixation and sulfur reduction in deep-sea sediments.</title>
        <authorList>
            <person name="Huang J."/>
            <person name="Baker B."/>
            <person name="Wang Y."/>
        </authorList>
    </citation>
    <scope>NUCLEOTIDE SEQUENCE [LARGE SCALE GENOMIC DNA]</scope>
    <source>
        <strain evidence="4">B3_LCP</strain>
    </source>
</reference>
<evidence type="ECO:0000256" key="2">
    <source>
        <dbReference type="SAM" id="SignalP"/>
    </source>
</evidence>
<keyword evidence="4" id="KW-0449">Lipoprotein</keyword>
<organism evidence="4 5">
    <name type="scientific">candidate division LCP-89 bacterium B3_LCP</name>
    <dbReference type="NCBI Taxonomy" id="2012998"/>
    <lineage>
        <taxon>Bacteria</taxon>
        <taxon>Pseudomonadati</taxon>
        <taxon>Bacteria division LCP-89</taxon>
    </lineage>
</organism>
<evidence type="ECO:0000256" key="1">
    <source>
        <dbReference type="ARBA" id="ARBA00022729"/>
    </source>
</evidence>
<dbReference type="CDD" id="cd16329">
    <property type="entry name" value="LolA_like"/>
    <property type="match status" value="1"/>
</dbReference>
<evidence type="ECO:0000313" key="5">
    <source>
        <dbReference type="Proteomes" id="UP000319619"/>
    </source>
</evidence>
<evidence type="ECO:0000313" key="4">
    <source>
        <dbReference type="EMBL" id="TKJ37928.1"/>
    </source>
</evidence>
<comment type="caution">
    <text evidence="4">The sequence shown here is derived from an EMBL/GenBank/DDBJ whole genome shotgun (WGS) entry which is preliminary data.</text>
</comment>
<sequence length="253" mass="29512">MRQKTAIIFFTLWALSPTLAQELTGDQIIERVDEIMNPQQMQAEMTMIIETSSGELREFVYQSYSKNHGEKNLMRYLKPSKLRGNGTLMLNYSDDIWAYFHKTKRVRKLAEHAKRQKMEGSDFSYEDMGSGNAFVMDYAAERLEDEKVEGIDCYVVELTRKENSDAGYSRLIMWVDKSNFVPLMLDYYDLKDAELKLKYLTMSDVEVIQGIPTPKRMVMTNTLDNSQTMMEINSVNYEVDLDDNLFTERGLRE</sequence>
<evidence type="ECO:0000259" key="3">
    <source>
        <dbReference type="Pfam" id="PF17131"/>
    </source>
</evidence>
<dbReference type="Gene3D" id="2.50.20.10">
    <property type="entry name" value="Lipoprotein localisation LolA/LolB/LppX"/>
    <property type="match status" value="1"/>
</dbReference>
<feature type="signal peptide" evidence="2">
    <location>
        <begin position="1"/>
        <end position="20"/>
    </location>
</feature>
<dbReference type="AlphaFoldDB" id="A0A532USM1"/>
<dbReference type="SUPFAM" id="SSF89392">
    <property type="entry name" value="Prokaryotic lipoproteins and lipoprotein localization factors"/>
    <property type="match status" value="1"/>
</dbReference>
<feature type="chain" id="PRO_5022018017" evidence="2">
    <location>
        <begin position="21"/>
        <end position="253"/>
    </location>
</feature>
<dbReference type="EMBL" id="NJBN01000011">
    <property type="protein sequence ID" value="TKJ37928.1"/>
    <property type="molecule type" value="Genomic_DNA"/>
</dbReference>
<keyword evidence="1 2" id="KW-0732">Signal</keyword>
<proteinExistence type="predicted"/>
<dbReference type="Proteomes" id="UP000319619">
    <property type="component" value="Unassembled WGS sequence"/>
</dbReference>
<dbReference type="InterPro" id="IPR052944">
    <property type="entry name" value="Sporulation_related"/>
</dbReference>
<name>A0A532USM1_UNCL8</name>
<dbReference type="PANTHER" id="PTHR37507">
    <property type="entry name" value="SPORULATION PROTEIN YDCC"/>
    <property type="match status" value="1"/>
</dbReference>
<dbReference type="Pfam" id="PF17131">
    <property type="entry name" value="LolA_like"/>
    <property type="match status" value="1"/>
</dbReference>
<feature type="domain" description="Uncharacterized protein TP-0789" evidence="3">
    <location>
        <begin position="70"/>
        <end position="252"/>
    </location>
</feature>
<protein>
    <submittedName>
        <fullName evidence="4">Outer membrane lipoprotein-sorting protein</fullName>
    </submittedName>
</protein>
<dbReference type="InterPro" id="IPR033399">
    <property type="entry name" value="TP_0789-like"/>
</dbReference>
<accession>A0A532USM1</accession>